<dbReference type="Pfam" id="PF17717">
    <property type="entry name" value="DUF5562"/>
    <property type="match status" value="1"/>
</dbReference>
<name>A0A485PBQ6_LYNPA</name>
<reference evidence="2 3" key="1">
    <citation type="submission" date="2019-01" db="EMBL/GenBank/DDBJ databases">
        <authorList>
            <person name="Alioto T."/>
            <person name="Alioto T."/>
        </authorList>
    </citation>
    <scope>NUCLEOTIDE SEQUENCE [LARGE SCALE GENOMIC DNA]</scope>
</reference>
<dbReference type="AlphaFoldDB" id="A0A485PBQ6"/>
<protein>
    <submittedName>
        <fullName evidence="2">Uncharacterized protein</fullName>
    </submittedName>
</protein>
<keyword evidence="1" id="KW-0812">Transmembrane</keyword>
<keyword evidence="1" id="KW-1133">Transmembrane helix</keyword>
<dbReference type="Proteomes" id="UP000386466">
    <property type="component" value="Unassembled WGS sequence"/>
</dbReference>
<dbReference type="PANTHER" id="PTHR39222">
    <property type="entry name" value="MCG9903"/>
    <property type="match status" value="1"/>
</dbReference>
<keyword evidence="1" id="KW-0472">Membrane</keyword>
<evidence type="ECO:0000313" key="3">
    <source>
        <dbReference type="Proteomes" id="UP000386466"/>
    </source>
</evidence>
<gene>
    <name evidence="2" type="ORF">LYPA_23C001181</name>
</gene>
<organism evidence="2 3">
    <name type="scientific">Lynx pardinus</name>
    <name type="common">Iberian lynx</name>
    <name type="synonym">Felis pardina</name>
    <dbReference type="NCBI Taxonomy" id="191816"/>
    <lineage>
        <taxon>Eukaryota</taxon>
        <taxon>Metazoa</taxon>
        <taxon>Chordata</taxon>
        <taxon>Craniata</taxon>
        <taxon>Vertebrata</taxon>
        <taxon>Euteleostomi</taxon>
        <taxon>Mammalia</taxon>
        <taxon>Eutheria</taxon>
        <taxon>Laurasiatheria</taxon>
        <taxon>Carnivora</taxon>
        <taxon>Feliformia</taxon>
        <taxon>Felidae</taxon>
        <taxon>Felinae</taxon>
        <taxon>Lynx</taxon>
    </lineage>
</organism>
<sequence>MTQLCLPRPKALAYPIPVPPRGLGAGEGSCSPVGPHTSPWGPNLAQLLDSVLGLGALGLTIWTVFSTAGPALLLLLLVSFLAFDLLHWCTNHDAAAPSGDRCHRGRRGAAAGSALVGLGHAAGLGALVQVPRASELGPVVDHVGLAATISACAEGSGGGPLPAAVADAVPRALHHGLLPAELLVACRGRSVEPSAASCPAAGAQRSPGPALHCLLPAAFLHAAEPCGPSHLHVSPRLRSGLGPIEGQPHPAACVC</sequence>
<dbReference type="InterPro" id="IPR040425">
    <property type="entry name" value="C20orf141-like"/>
</dbReference>
<feature type="transmembrane region" description="Helical" evidence="1">
    <location>
        <begin position="71"/>
        <end position="89"/>
    </location>
</feature>
<dbReference type="PANTHER" id="PTHR39222:SF1">
    <property type="entry name" value="RIKEN CDNA 1700020A23 GENE"/>
    <property type="match status" value="1"/>
</dbReference>
<keyword evidence="3" id="KW-1185">Reference proteome</keyword>
<dbReference type="EMBL" id="CAAGRJ010027723">
    <property type="protein sequence ID" value="VFV39682.1"/>
    <property type="molecule type" value="Genomic_DNA"/>
</dbReference>
<evidence type="ECO:0000256" key="1">
    <source>
        <dbReference type="SAM" id="Phobius"/>
    </source>
</evidence>
<accession>A0A485PBQ6</accession>
<evidence type="ECO:0000313" key="2">
    <source>
        <dbReference type="EMBL" id="VFV39682.1"/>
    </source>
</evidence>
<proteinExistence type="predicted"/>